<comment type="caution">
    <text evidence="9">The sequence shown here is derived from an EMBL/GenBank/DDBJ whole genome shotgun (WGS) entry which is preliminary data.</text>
</comment>
<dbReference type="PIRSF" id="PIRSF036492">
    <property type="entry name" value="ALDH"/>
    <property type="match status" value="1"/>
</dbReference>
<evidence type="ECO:0000256" key="7">
    <source>
        <dbReference type="RuleBase" id="RU003345"/>
    </source>
</evidence>
<accession>A0A4R1AUM4</accession>
<dbReference type="PANTHER" id="PTHR43570">
    <property type="entry name" value="ALDEHYDE DEHYDROGENASE"/>
    <property type="match status" value="1"/>
</dbReference>
<keyword evidence="3" id="KW-0520">NAD</keyword>
<gene>
    <name evidence="9" type="ORF">E0Y62_11865</name>
</gene>
<dbReference type="InterPro" id="IPR015590">
    <property type="entry name" value="Aldehyde_DH_dom"/>
</dbReference>
<dbReference type="PANTHER" id="PTHR43570:SF16">
    <property type="entry name" value="ALDEHYDE DEHYDROGENASE TYPE III, ISOFORM Q"/>
    <property type="match status" value="1"/>
</dbReference>
<evidence type="ECO:0000313" key="10">
    <source>
        <dbReference type="Proteomes" id="UP000293846"/>
    </source>
</evidence>
<reference evidence="9 10" key="1">
    <citation type="submission" date="2019-03" db="EMBL/GenBank/DDBJ databases">
        <authorList>
            <person name="Jensen L."/>
            <person name="Storgaard J."/>
            <person name="Sulaj E."/>
            <person name="Schramm A."/>
            <person name="Marshall I.P.G."/>
        </authorList>
    </citation>
    <scope>NUCLEOTIDE SEQUENCE [LARGE SCALE GENOMIC DNA]</scope>
    <source>
        <strain evidence="9 10">2017H2G3</strain>
    </source>
</reference>
<dbReference type="OrthoDB" id="9762913at2"/>
<evidence type="ECO:0000259" key="8">
    <source>
        <dbReference type="Pfam" id="PF00171"/>
    </source>
</evidence>
<dbReference type="EMBL" id="SJTH01000012">
    <property type="protein sequence ID" value="TCJ03869.1"/>
    <property type="molecule type" value="Genomic_DNA"/>
</dbReference>
<dbReference type="GO" id="GO:0005737">
    <property type="term" value="C:cytoplasm"/>
    <property type="evidence" value="ECO:0007669"/>
    <property type="project" value="TreeGrafter"/>
</dbReference>
<proteinExistence type="inferred from homology"/>
<evidence type="ECO:0000256" key="3">
    <source>
        <dbReference type="ARBA" id="ARBA00023027"/>
    </source>
</evidence>
<dbReference type="Pfam" id="PF00171">
    <property type="entry name" value="Aldedh"/>
    <property type="match status" value="1"/>
</dbReference>
<keyword evidence="2 4" id="KW-0560">Oxidoreductase</keyword>
<dbReference type="Gene3D" id="3.40.309.10">
    <property type="entry name" value="Aldehyde Dehydrogenase, Chain A, domain 2"/>
    <property type="match status" value="1"/>
</dbReference>
<comment type="similarity">
    <text evidence="1 4 7">Belongs to the aldehyde dehydrogenase family.</text>
</comment>
<dbReference type="FunFam" id="3.40.605.10:FF:000004">
    <property type="entry name" value="Aldehyde dehydrogenase"/>
    <property type="match status" value="1"/>
</dbReference>
<feature type="active site" evidence="5 6">
    <location>
        <position position="210"/>
    </location>
</feature>
<evidence type="ECO:0000256" key="5">
    <source>
        <dbReference type="PIRSR" id="PIRSR036492-1"/>
    </source>
</evidence>
<dbReference type="InterPro" id="IPR016161">
    <property type="entry name" value="Ald_DH/histidinol_DH"/>
</dbReference>
<dbReference type="Proteomes" id="UP000293846">
    <property type="component" value="Unassembled WGS sequence"/>
</dbReference>
<dbReference type="RefSeq" id="WP_131236969.1">
    <property type="nucleotide sequence ID" value="NZ_SJTH01000012.1"/>
</dbReference>
<name>A0A4R1AUM4_9BACI</name>
<dbReference type="InterPro" id="IPR016162">
    <property type="entry name" value="Ald_DH_N"/>
</dbReference>
<organism evidence="9 10">
    <name type="scientific">Cytobacillus praedii</name>
    <dbReference type="NCBI Taxonomy" id="1742358"/>
    <lineage>
        <taxon>Bacteria</taxon>
        <taxon>Bacillati</taxon>
        <taxon>Bacillota</taxon>
        <taxon>Bacilli</taxon>
        <taxon>Bacillales</taxon>
        <taxon>Bacillaceae</taxon>
        <taxon>Cytobacillus</taxon>
    </lineage>
</organism>
<dbReference type="Gene3D" id="3.40.605.10">
    <property type="entry name" value="Aldehyde Dehydrogenase, Chain A, domain 1"/>
    <property type="match status" value="1"/>
</dbReference>
<dbReference type="AlphaFoldDB" id="A0A4R1AUM4"/>
<evidence type="ECO:0000313" key="9">
    <source>
        <dbReference type="EMBL" id="TCJ03869.1"/>
    </source>
</evidence>
<feature type="active site" evidence="5">
    <location>
        <position position="244"/>
    </location>
</feature>
<dbReference type="GO" id="GO:0004029">
    <property type="term" value="F:aldehyde dehydrogenase (NAD+) activity"/>
    <property type="evidence" value="ECO:0007669"/>
    <property type="project" value="TreeGrafter"/>
</dbReference>
<dbReference type="CDD" id="cd07136">
    <property type="entry name" value="ALDH_YwdH-P39616"/>
    <property type="match status" value="1"/>
</dbReference>
<evidence type="ECO:0000256" key="6">
    <source>
        <dbReference type="PROSITE-ProRule" id="PRU10007"/>
    </source>
</evidence>
<dbReference type="FunFam" id="3.40.309.10:FF:000003">
    <property type="entry name" value="Aldehyde dehydrogenase"/>
    <property type="match status" value="1"/>
</dbReference>
<dbReference type="SUPFAM" id="SSF53720">
    <property type="entry name" value="ALDH-like"/>
    <property type="match status" value="1"/>
</dbReference>
<dbReference type="PROSITE" id="PS00070">
    <property type="entry name" value="ALDEHYDE_DEHYDR_CYS"/>
    <property type="match status" value="1"/>
</dbReference>
<evidence type="ECO:0000256" key="2">
    <source>
        <dbReference type="ARBA" id="ARBA00023002"/>
    </source>
</evidence>
<dbReference type="InterPro" id="IPR012394">
    <property type="entry name" value="Aldehyde_DH_NAD(P)"/>
</dbReference>
<evidence type="ECO:0000256" key="4">
    <source>
        <dbReference type="PIRNR" id="PIRNR036492"/>
    </source>
</evidence>
<sequence>MGKYGELIVKQREFFLQGKTKDLSSRIESLKLLQSIIRTNEKELMNALKKDLNKSEFDTYLTEIGIVLEEIKFTLKHLRDWAKPRRVKSSLATLGSKSYIYPEPYGVALVISPWNYPFQLAIAPLAGAIAAGNCAVLKPSELTPNTSALLAKLISKHFPKEYIAVVEGGVEVSTALLNEKFDYIFFTGSVSVGKVVMQAAAKNLTPVTLELGGKSPCIVHEDANLKLAAKRIAWGKFTNAGQTCVAPDYLYVHNRVKKEFLREMKEAIHELYSENVFDSGQFTKIVSERHFERLISFLNNGEQYLGGKYDHTRLTIEPTILDKIHWGDEVMQEEIFGPILPVLEYESLPKVISEVQSRQKPLALYVFSESEQMQKKILTEVSFGGGCINDTVYHLSSPYLPFGGVGESGIGAYHGKGSFDVFTHEKSILKQTTMFDLPFRYPTMKNGLKFIKRILN</sequence>
<protein>
    <recommendedName>
        <fullName evidence="4">Aldehyde dehydrogenase</fullName>
    </recommendedName>
</protein>
<dbReference type="InterPro" id="IPR016160">
    <property type="entry name" value="Ald_DH_CS_CYS"/>
</dbReference>
<dbReference type="InterPro" id="IPR029510">
    <property type="entry name" value="Ald_DH_CS_GLU"/>
</dbReference>
<dbReference type="PROSITE" id="PS00687">
    <property type="entry name" value="ALDEHYDE_DEHYDR_GLU"/>
    <property type="match status" value="1"/>
</dbReference>
<keyword evidence="10" id="KW-1185">Reference proteome</keyword>
<dbReference type="GO" id="GO:0006081">
    <property type="term" value="P:aldehyde metabolic process"/>
    <property type="evidence" value="ECO:0007669"/>
    <property type="project" value="InterPro"/>
</dbReference>
<dbReference type="InterPro" id="IPR016163">
    <property type="entry name" value="Ald_DH_C"/>
</dbReference>
<feature type="domain" description="Aldehyde dehydrogenase" evidence="8">
    <location>
        <begin position="19"/>
        <end position="428"/>
    </location>
</feature>
<dbReference type="STRING" id="1742358.GCA_001439605_00174"/>
<evidence type="ECO:0000256" key="1">
    <source>
        <dbReference type="ARBA" id="ARBA00009986"/>
    </source>
</evidence>